<reference evidence="2 3" key="1">
    <citation type="journal article" date="2018" name="Syst. Appl. Microbiol.">
        <title>A new symbiotic nanoarchaeote (Candidatus Nanoclepta minutus) and its host (Zestosphaera tikiterensis gen. nov., sp. nov.) from a New Zealand hot spring.</title>
        <authorList>
            <person name="St John E."/>
            <person name="Liu Y."/>
            <person name="Podar M."/>
            <person name="Stott M.B."/>
            <person name="Meneghin J."/>
            <person name="Chen Z."/>
            <person name="Lagutin K."/>
            <person name="Mitchell K."/>
            <person name="Reysenbach A.L."/>
        </authorList>
    </citation>
    <scope>NUCLEOTIDE SEQUENCE [LARGE SCALE GENOMIC DNA]</scope>
    <source>
        <strain evidence="2">NZ3</strain>
    </source>
</reference>
<evidence type="ECO:0000313" key="3">
    <source>
        <dbReference type="Proteomes" id="UP000244093"/>
    </source>
</evidence>
<dbReference type="Pfam" id="PF01026">
    <property type="entry name" value="TatD_DNase"/>
    <property type="match status" value="1"/>
</dbReference>
<dbReference type="CDD" id="cd01310">
    <property type="entry name" value="TatD_DNAse"/>
    <property type="match status" value="1"/>
</dbReference>
<dbReference type="EMBL" id="NBVN01000003">
    <property type="protein sequence ID" value="PUA32815.1"/>
    <property type="molecule type" value="Genomic_DNA"/>
</dbReference>
<evidence type="ECO:0000256" key="1">
    <source>
        <dbReference type="PIRSR" id="PIRSR005902-1"/>
    </source>
</evidence>
<feature type="binding site" evidence="1">
    <location>
        <position position="148"/>
    </location>
    <ligand>
        <name>a divalent metal cation</name>
        <dbReference type="ChEBI" id="CHEBI:60240"/>
        <label>2</label>
    </ligand>
</feature>
<dbReference type="InterPro" id="IPR032466">
    <property type="entry name" value="Metal_Hydrolase"/>
</dbReference>
<gene>
    <name evidence="2" type="ORF">B7O98_05095</name>
</gene>
<feature type="binding site" evidence="1">
    <location>
        <position position="125"/>
    </location>
    <ligand>
        <name>a divalent metal cation</name>
        <dbReference type="ChEBI" id="CHEBI:60240"/>
        <label>2</label>
    </ligand>
</feature>
<feature type="binding site" evidence="1">
    <location>
        <position position="196"/>
    </location>
    <ligand>
        <name>a divalent metal cation</name>
        <dbReference type="ChEBI" id="CHEBI:60240"/>
        <label>1</label>
    </ligand>
</feature>
<dbReference type="Proteomes" id="UP000244093">
    <property type="component" value="Unassembled WGS sequence"/>
</dbReference>
<name>A0A2R7Y5J7_9CREN</name>
<organism evidence="2 3">
    <name type="scientific">Zestosphaera tikiterensis</name>
    <dbReference type="NCBI Taxonomy" id="1973259"/>
    <lineage>
        <taxon>Archaea</taxon>
        <taxon>Thermoproteota</taxon>
        <taxon>Thermoprotei</taxon>
        <taxon>Desulfurococcales</taxon>
        <taxon>Desulfurococcaceae</taxon>
        <taxon>Zestosphaera</taxon>
    </lineage>
</organism>
<evidence type="ECO:0000313" key="2">
    <source>
        <dbReference type="EMBL" id="PUA32815.1"/>
    </source>
</evidence>
<dbReference type="GO" id="GO:0046872">
    <property type="term" value="F:metal ion binding"/>
    <property type="evidence" value="ECO:0007669"/>
    <property type="project" value="UniProtKB-KW"/>
</dbReference>
<dbReference type="AlphaFoldDB" id="A0A2R7Y5J7"/>
<dbReference type="PANTHER" id="PTHR46124:SF2">
    <property type="entry name" value="D-AMINOACYL-TRNA DEACYLASE"/>
    <property type="match status" value="1"/>
</dbReference>
<accession>A0A2R7Y5J7</accession>
<dbReference type="PIRSF" id="PIRSF005902">
    <property type="entry name" value="DNase_TatD"/>
    <property type="match status" value="1"/>
</dbReference>
<feature type="binding site" evidence="1">
    <location>
        <position position="89"/>
    </location>
    <ligand>
        <name>a divalent metal cation</name>
        <dbReference type="ChEBI" id="CHEBI:60240"/>
        <label>1</label>
    </ligand>
</feature>
<dbReference type="Gene3D" id="3.20.20.140">
    <property type="entry name" value="Metal-dependent hydrolases"/>
    <property type="match status" value="1"/>
</dbReference>
<dbReference type="PANTHER" id="PTHR46124">
    <property type="entry name" value="D-AMINOACYL-TRNA DEACYLASE"/>
    <property type="match status" value="1"/>
</dbReference>
<comment type="caution">
    <text evidence="2">The sequence shown here is derived from an EMBL/GenBank/DDBJ whole genome shotgun (WGS) entry which is preliminary data.</text>
</comment>
<sequence>MIRGRYVDSHAHLYEYSEEDLSKYCNNEDLTIVSVSEDLTSSLKNLKIGESCSNVYVAVGIHPWRVNAVSREDLSKVLDMSTWVSLIGEVGLDRRFTPETYELQLKVFKEFIDIALKYDKALLLHAAGAWREVYNLIYRSGVSTAVFHWYTGPQDLLKEIVSSGYYIGVNVALLRQNKMREVVKAAPLESMLTESDGPYEYRGLALHPHMIKDLIAEVAIIKGVHQEDVVDAVKRNFEEFLKRVKAFR</sequence>
<keyword evidence="1" id="KW-0479">Metal-binding</keyword>
<proteinExistence type="predicted"/>
<dbReference type="SUPFAM" id="SSF51556">
    <property type="entry name" value="Metallo-dependent hydrolases"/>
    <property type="match status" value="1"/>
</dbReference>
<dbReference type="InterPro" id="IPR001130">
    <property type="entry name" value="TatD-like"/>
</dbReference>
<protein>
    <submittedName>
        <fullName evidence="2">Uncharacterized protein</fullName>
    </submittedName>
</protein>
<feature type="binding site" evidence="1">
    <location>
        <position position="12"/>
    </location>
    <ligand>
        <name>a divalent metal cation</name>
        <dbReference type="ChEBI" id="CHEBI:60240"/>
        <label>1</label>
    </ligand>
</feature>
<feature type="binding site" evidence="1">
    <location>
        <position position="10"/>
    </location>
    <ligand>
        <name>a divalent metal cation</name>
        <dbReference type="ChEBI" id="CHEBI:60240"/>
        <label>1</label>
    </ligand>
</feature>
<dbReference type="GO" id="GO:0016788">
    <property type="term" value="F:hydrolase activity, acting on ester bonds"/>
    <property type="evidence" value="ECO:0007669"/>
    <property type="project" value="InterPro"/>
</dbReference>